<proteinExistence type="predicted"/>
<keyword evidence="2" id="KW-1185">Reference proteome</keyword>
<reference evidence="2" key="1">
    <citation type="journal article" date="2019" name="Curr. Biol.">
        <title>Genome Sequence of Striga asiatica Provides Insight into the Evolution of Plant Parasitism.</title>
        <authorList>
            <person name="Yoshida S."/>
            <person name="Kim S."/>
            <person name="Wafula E.K."/>
            <person name="Tanskanen J."/>
            <person name="Kim Y.M."/>
            <person name="Honaas L."/>
            <person name="Yang Z."/>
            <person name="Spallek T."/>
            <person name="Conn C.E."/>
            <person name="Ichihashi Y."/>
            <person name="Cheong K."/>
            <person name="Cui S."/>
            <person name="Der J.P."/>
            <person name="Gundlach H."/>
            <person name="Jiao Y."/>
            <person name="Hori C."/>
            <person name="Ishida J.K."/>
            <person name="Kasahara H."/>
            <person name="Kiba T."/>
            <person name="Kim M.S."/>
            <person name="Koo N."/>
            <person name="Laohavisit A."/>
            <person name="Lee Y.H."/>
            <person name="Lumba S."/>
            <person name="McCourt P."/>
            <person name="Mortimer J.C."/>
            <person name="Mutuku J.M."/>
            <person name="Nomura T."/>
            <person name="Sasaki-Sekimoto Y."/>
            <person name="Seto Y."/>
            <person name="Wang Y."/>
            <person name="Wakatake T."/>
            <person name="Sakakibara H."/>
            <person name="Demura T."/>
            <person name="Yamaguchi S."/>
            <person name="Yoneyama K."/>
            <person name="Manabe R.I."/>
            <person name="Nelson D.C."/>
            <person name="Schulman A.H."/>
            <person name="Timko M.P."/>
            <person name="dePamphilis C.W."/>
            <person name="Choi D."/>
            <person name="Shirasu K."/>
        </authorList>
    </citation>
    <scope>NUCLEOTIDE SEQUENCE [LARGE SCALE GENOMIC DNA]</scope>
    <source>
        <strain evidence="2">cv. UVA1</strain>
    </source>
</reference>
<gene>
    <name evidence="1" type="ORF">STAS_21982</name>
</gene>
<accession>A0A5A7QJ20</accession>
<evidence type="ECO:0000313" key="2">
    <source>
        <dbReference type="Proteomes" id="UP000325081"/>
    </source>
</evidence>
<protein>
    <submittedName>
        <fullName evidence="1">DNA repair protein RecO</fullName>
    </submittedName>
</protein>
<evidence type="ECO:0000313" key="1">
    <source>
        <dbReference type="EMBL" id="GER45060.1"/>
    </source>
</evidence>
<sequence>MPLPESLAQTSHRRVVAALLVHHADVSLILKVYGDVNLEYSCRERKKLNCGWIDVLVVVVVLFVEEERKKSGKDHLGFESLPLLRNVDSEKNDLGAEKSKYS</sequence>
<comment type="caution">
    <text evidence="1">The sequence shown here is derived from an EMBL/GenBank/DDBJ whole genome shotgun (WGS) entry which is preliminary data.</text>
</comment>
<dbReference type="AlphaFoldDB" id="A0A5A7QJ20"/>
<dbReference type="EMBL" id="BKCP01007181">
    <property type="protein sequence ID" value="GER45060.1"/>
    <property type="molecule type" value="Genomic_DNA"/>
</dbReference>
<organism evidence="1 2">
    <name type="scientific">Striga asiatica</name>
    <name type="common">Asiatic witchweed</name>
    <name type="synonym">Buchnera asiatica</name>
    <dbReference type="NCBI Taxonomy" id="4170"/>
    <lineage>
        <taxon>Eukaryota</taxon>
        <taxon>Viridiplantae</taxon>
        <taxon>Streptophyta</taxon>
        <taxon>Embryophyta</taxon>
        <taxon>Tracheophyta</taxon>
        <taxon>Spermatophyta</taxon>
        <taxon>Magnoliopsida</taxon>
        <taxon>eudicotyledons</taxon>
        <taxon>Gunneridae</taxon>
        <taxon>Pentapetalae</taxon>
        <taxon>asterids</taxon>
        <taxon>lamiids</taxon>
        <taxon>Lamiales</taxon>
        <taxon>Orobanchaceae</taxon>
        <taxon>Buchnereae</taxon>
        <taxon>Striga</taxon>
    </lineage>
</organism>
<dbReference type="Proteomes" id="UP000325081">
    <property type="component" value="Unassembled WGS sequence"/>
</dbReference>
<name>A0A5A7QJ20_STRAF</name>